<dbReference type="Proteomes" id="UP000003577">
    <property type="component" value="Unassembled WGS sequence"/>
</dbReference>
<dbReference type="Pfam" id="PF00665">
    <property type="entry name" value="rve"/>
    <property type="match status" value="1"/>
</dbReference>
<dbReference type="AlphaFoldDB" id="A5KQ42"/>
<dbReference type="PANTHER" id="PTHR35004:SF7">
    <property type="entry name" value="INTEGRASE PROTEIN"/>
    <property type="match status" value="1"/>
</dbReference>
<evidence type="ECO:0000313" key="3">
    <source>
        <dbReference type="Proteomes" id="UP000003577"/>
    </source>
</evidence>
<dbReference type="PROSITE" id="PS50994">
    <property type="entry name" value="INTEGRASE"/>
    <property type="match status" value="1"/>
</dbReference>
<dbReference type="InterPro" id="IPR001584">
    <property type="entry name" value="Integrase_cat-core"/>
</dbReference>
<dbReference type="GO" id="GO:0015074">
    <property type="term" value="P:DNA integration"/>
    <property type="evidence" value="ECO:0007669"/>
    <property type="project" value="InterPro"/>
</dbReference>
<dbReference type="EMBL" id="AAVP02000014">
    <property type="protein sequence ID" value="EDK23534.1"/>
    <property type="molecule type" value="Genomic_DNA"/>
</dbReference>
<reference evidence="2 3" key="2">
    <citation type="submission" date="2007-04" db="EMBL/GenBank/DDBJ databases">
        <title>Draft genome sequence of Ruminococcus torques (ATCC 27756).</title>
        <authorList>
            <person name="Sudarsanam P."/>
            <person name="Ley R."/>
            <person name="Guruge J."/>
            <person name="Turnbaugh P.J."/>
            <person name="Mahowald M."/>
            <person name="Liep D."/>
            <person name="Gordon J."/>
        </authorList>
    </citation>
    <scope>NUCLEOTIDE SEQUENCE [LARGE SCALE GENOMIC DNA]</scope>
    <source>
        <strain evidence="2 3">ATCC 27756</strain>
    </source>
</reference>
<dbReference type="Pfam" id="PF13518">
    <property type="entry name" value="HTH_28"/>
    <property type="match status" value="1"/>
</dbReference>
<comment type="caution">
    <text evidence="2">The sequence shown here is derived from an EMBL/GenBank/DDBJ whole genome shotgun (WGS) entry which is preliminary data.</text>
</comment>
<dbReference type="SUPFAM" id="SSF53098">
    <property type="entry name" value="Ribonuclease H-like"/>
    <property type="match status" value="1"/>
</dbReference>
<dbReference type="GO" id="GO:0003676">
    <property type="term" value="F:nucleic acid binding"/>
    <property type="evidence" value="ECO:0007669"/>
    <property type="project" value="InterPro"/>
</dbReference>
<sequence>MASITQDMRYRLSLIRFAEKYGVSKAAIKYKTNRQYIYRWKRRYDGTIESLRDRSRRPHHHPNQHTPEEIKLIQDMRRRNPHSGLVVFWVKLMQRGYKRSIPGLYRFLKKQGILAQKLPNPKYIPKPYEQMKYPGQRIQVDVKFVPACCLVNNAKGKKFYQYTAIDEYSRWRYVEAFEEHSTYSSAQFLKHLIQRFPMPIECVQTDNGVKFTKRFSTSGKKH</sequence>
<dbReference type="InterPro" id="IPR012337">
    <property type="entry name" value="RNaseH-like_sf"/>
</dbReference>
<dbReference type="SUPFAM" id="SSF46689">
    <property type="entry name" value="Homeodomain-like"/>
    <property type="match status" value="1"/>
</dbReference>
<dbReference type="Gene3D" id="3.30.420.10">
    <property type="entry name" value="Ribonuclease H-like superfamily/Ribonuclease H"/>
    <property type="match status" value="1"/>
</dbReference>
<proteinExistence type="predicted"/>
<name>A5KQ42_9FIRM</name>
<dbReference type="PANTHER" id="PTHR35004">
    <property type="entry name" value="TRANSPOSASE RV3428C-RELATED"/>
    <property type="match status" value="1"/>
</dbReference>
<accession>A5KQ42</accession>
<gene>
    <name evidence="2" type="ORF">RUMTOR_02379</name>
</gene>
<feature type="domain" description="Integrase catalytic" evidence="1">
    <location>
        <begin position="130"/>
        <end position="222"/>
    </location>
</feature>
<evidence type="ECO:0000313" key="2">
    <source>
        <dbReference type="EMBL" id="EDK23534.1"/>
    </source>
</evidence>
<dbReference type="HOGENOM" id="CLU_027402_15_2_9"/>
<dbReference type="InterPro" id="IPR036397">
    <property type="entry name" value="RNaseH_sf"/>
</dbReference>
<dbReference type="InterPro" id="IPR009057">
    <property type="entry name" value="Homeodomain-like_sf"/>
</dbReference>
<dbReference type="PaxDb" id="411460-RUMTOR_02379"/>
<reference evidence="2 3" key="1">
    <citation type="submission" date="2007-03" db="EMBL/GenBank/DDBJ databases">
        <authorList>
            <person name="Fulton L."/>
            <person name="Clifton S."/>
            <person name="Fulton B."/>
            <person name="Xu J."/>
            <person name="Minx P."/>
            <person name="Pepin K.H."/>
            <person name="Johnson M."/>
            <person name="Thiruvilangam P."/>
            <person name="Bhonagiri V."/>
            <person name="Nash W.E."/>
            <person name="Mardis E.R."/>
            <person name="Wilson R.K."/>
        </authorList>
    </citation>
    <scope>NUCLEOTIDE SEQUENCE [LARGE SCALE GENOMIC DNA]</scope>
    <source>
        <strain evidence="2 3">ATCC 27756</strain>
    </source>
</reference>
<evidence type="ECO:0000259" key="1">
    <source>
        <dbReference type="PROSITE" id="PS50994"/>
    </source>
</evidence>
<dbReference type="InterPro" id="IPR055247">
    <property type="entry name" value="InsJ-like_HTH"/>
</dbReference>
<organism evidence="2 3">
    <name type="scientific">[Ruminococcus] torques ATCC 27756</name>
    <dbReference type="NCBI Taxonomy" id="411460"/>
    <lineage>
        <taxon>Bacteria</taxon>
        <taxon>Bacillati</taxon>
        <taxon>Bacillota</taxon>
        <taxon>Clostridia</taxon>
        <taxon>Lachnospirales</taxon>
        <taxon>Lachnospiraceae</taxon>
        <taxon>Mediterraneibacter</taxon>
    </lineage>
</organism>
<protein>
    <recommendedName>
        <fullName evidence="1">Integrase catalytic domain-containing protein</fullName>
    </recommendedName>
</protein>
<dbReference type="RefSeq" id="WP_004846151.1">
    <property type="nucleotide sequence ID" value="NZ_DS264347.1"/>
</dbReference>